<evidence type="ECO:0000259" key="11">
    <source>
        <dbReference type="PROSITE" id="PS50071"/>
    </source>
</evidence>
<gene>
    <name evidence="12" type="ORF">ZIOFF_068841</name>
</gene>
<dbReference type="GO" id="GO:0000981">
    <property type="term" value="F:DNA-binding transcription factor activity, RNA polymerase II-specific"/>
    <property type="evidence" value="ECO:0007669"/>
    <property type="project" value="InterPro"/>
</dbReference>
<dbReference type="Gene3D" id="1.10.10.60">
    <property type="entry name" value="Homeodomain-like"/>
    <property type="match status" value="1"/>
</dbReference>
<comment type="caution">
    <text evidence="12">The sequence shown here is derived from an EMBL/GenBank/DDBJ whole genome shotgun (WGS) entry which is preliminary data.</text>
</comment>
<dbReference type="PROSITE" id="PS50071">
    <property type="entry name" value="HOMEOBOX_2"/>
    <property type="match status" value="1"/>
</dbReference>
<evidence type="ECO:0000256" key="5">
    <source>
        <dbReference type="ARBA" id="ARBA00023155"/>
    </source>
</evidence>
<keyword evidence="4 8" id="KW-0238">DNA-binding</keyword>
<keyword evidence="7 8" id="KW-0539">Nucleus</keyword>
<dbReference type="AlphaFoldDB" id="A0A8J5C3B0"/>
<evidence type="ECO:0000256" key="1">
    <source>
        <dbReference type="ARBA" id="ARBA00004123"/>
    </source>
</evidence>
<feature type="compositionally biased region" description="Low complexity" evidence="10">
    <location>
        <begin position="89"/>
        <end position="99"/>
    </location>
</feature>
<feature type="domain" description="Homeobox" evidence="11">
    <location>
        <begin position="132"/>
        <end position="192"/>
    </location>
</feature>
<dbReference type="InterPro" id="IPR017970">
    <property type="entry name" value="Homeobox_CS"/>
</dbReference>
<dbReference type="Pfam" id="PF00046">
    <property type="entry name" value="Homeodomain"/>
    <property type="match status" value="1"/>
</dbReference>
<keyword evidence="3" id="KW-0805">Transcription regulation</keyword>
<dbReference type="InterPro" id="IPR003106">
    <property type="entry name" value="Leu_zip_homeo"/>
</dbReference>
<evidence type="ECO:0000256" key="6">
    <source>
        <dbReference type="ARBA" id="ARBA00023163"/>
    </source>
</evidence>
<keyword evidence="5 8" id="KW-0371">Homeobox</keyword>
<evidence type="ECO:0000256" key="8">
    <source>
        <dbReference type="PROSITE-ProRule" id="PRU00108"/>
    </source>
</evidence>
<dbReference type="InterPro" id="IPR009057">
    <property type="entry name" value="Homeodomain-like_sf"/>
</dbReference>
<evidence type="ECO:0000256" key="7">
    <source>
        <dbReference type="ARBA" id="ARBA00023242"/>
    </source>
</evidence>
<dbReference type="GO" id="GO:0005634">
    <property type="term" value="C:nucleus"/>
    <property type="evidence" value="ECO:0007669"/>
    <property type="project" value="UniProtKB-SubCell"/>
</dbReference>
<dbReference type="Proteomes" id="UP000734854">
    <property type="component" value="Unassembled WGS sequence"/>
</dbReference>
<protein>
    <recommendedName>
        <fullName evidence="11">Homeobox domain-containing protein</fullName>
    </recommendedName>
</protein>
<dbReference type="SMART" id="SM00340">
    <property type="entry name" value="HALZ"/>
    <property type="match status" value="1"/>
</dbReference>
<dbReference type="GO" id="GO:0043565">
    <property type="term" value="F:sequence-specific DNA binding"/>
    <property type="evidence" value="ECO:0007669"/>
    <property type="project" value="InterPro"/>
</dbReference>
<evidence type="ECO:0000256" key="10">
    <source>
        <dbReference type="SAM" id="MobiDB-lite"/>
    </source>
</evidence>
<comment type="subcellular location">
    <subcellularLocation>
        <location evidence="1 8 9">Nucleus</location>
    </subcellularLocation>
</comment>
<keyword evidence="6" id="KW-0804">Transcription</keyword>
<dbReference type="PANTHER" id="PTHR45714">
    <property type="entry name" value="HOMEOBOX-LEUCINE ZIPPER PROTEIN HAT14"/>
    <property type="match status" value="1"/>
</dbReference>
<evidence type="ECO:0000256" key="9">
    <source>
        <dbReference type="RuleBase" id="RU000682"/>
    </source>
</evidence>
<feature type="DNA-binding region" description="Homeobox" evidence="8">
    <location>
        <begin position="134"/>
        <end position="193"/>
    </location>
</feature>
<dbReference type="EMBL" id="JACMSC010000020">
    <property type="protein sequence ID" value="KAG6471400.1"/>
    <property type="molecule type" value="Genomic_DNA"/>
</dbReference>
<evidence type="ECO:0000256" key="3">
    <source>
        <dbReference type="ARBA" id="ARBA00023015"/>
    </source>
</evidence>
<sequence length="267" mass="29256">MLPSQISIAPSIHRSIDDRSAVWPIAMDDDRSDRLSLNLITSHDLSVSKVRPRPGAGGSLKFEKSDQSTTTTTIAEPSLTLGLPCSTDAGYAAGPSYSSSPPPRDHSMTPSLAGGHAKGEIVADEVEELLDGAGARKKLRLTKEQSALLEDKFKEHATLNPKQKEALAKQLKLRPRQVEVWFQNRRARTKTKKTEVELEFLKKWCGTLREENRRLRSELNELKSMQPPPPAMCPTCKKVDSSVSGGGHVAAAKYCYPFAHHSSAACT</sequence>
<feature type="region of interest" description="Disordered" evidence="10">
    <location>
        <begin position="48"/>
        <end position="115"/>
    </location>
</feature>
<dbReference type="CDD" id="cd00086">
    <property type="entry name" value="homeodomain"/>
    <property type="match status" value="1"/>
</dbReference>
<evidence type="ECO:0000313" key="13">
    <source>
        <dbReference type="Proteomes" id="UP000734854"/>
    </source>
</evidence>
<reference evidence="12 13" key="1">
    <citation type="submission" date="2020-08" db="EMBL/GenBank/DDBJ databases">
        <title>Plant Genome Project.</title>
        <authorList>
            <person name="Zhang R.-G."/>
        </authorList>
    </citation>
    <scope>NUCLEOTIDE SEQUENCE [LARGE SCALE GENOMIC DNA]</scope>
    <source>
        <tissue evidence="12">Rhizome</tissue>
    </source>
</reference>
<evidence type="ECO:0000313" key="12">
    <source>
        <dbReference type="EMBL" id="KAG6471400.1"/>
    </source>
</evidence>
<proteinExistence type="inferred from homology"/>
<evidence type="ECO:0000256" key="2">
    <source>
        <dbReference type="ARBA" id="ARBA00006074"/>
    </source>
</evidence>
<evidence type="ECO:0000256" key="4">
    <source>
        <dbReference type="ARBA" id="ARBA00023125"/>
    </source>
</evidence>
<dbReference type="PROSITE" id="PS00027">
    <property type="entry name" value="HOMEOBOX_1"/>
    <property type="match status" value="1"/>
</dbReference>
<comment type="similarity">
    <text evidence="2">Belongs to the HD-ZIP homeobox family. Class II subfamily.</text>
</comment>
<keyword evidence="13" id="KW-1185">Reference proteome</keyword>
<name>A0A8J5C3B0_ZINOF</name>
<dbReference type="InterPro" id="IPR050762">
    <property type="entry name" value="HD-ZIP_Homeobox_LZ_Class_II"/>
</dbReference>
<dbReference type="InterPro" id="IPR001356">
    <property type="entry name" value="HD"/>
</dbReference>
<dbReference type="SUPFAM" id="SSF46689">
    <property type="entry name" value="Homeodomain-like"/>
    <property type="match status" value="1"/>
</dbReference>
<dbReference type="SMART" id="SM00389">
    <property type="entry name" value="HOX"/>
    <property type="match status" value="1"/>
</dbReference>
<dbReference type="PANTHER" id="PTHR45714:SF34">
    <property type="entry name" value="HOMEOBOX-LEUCINE ZIPPER PROTEIN HAT9"/>
    <property type="match status" value="1"/>
</dbReference>
<accession>A0A8J5C3B0</accession>
<organism evidence="12 13">
    <name type="scientific">Zingiber officinale</name>
    <name type="common">Ginger</name>
    <name type="synonym">Amomum zingiber</name>
    <dbReference type="NCBI Taxonomy" id="94328"/>
    <lineage>
        <taxon>Eukaryota</taxon>
        <taxon>Viridiplantae</taxon>
        <taxon>Streptophyta</taxon>
        <taxon>Embryophyta</taxon>
        <taxon>Tracheophyta</taxon>
        <taxon>Spermatophyta</taxon>
        <taxon>Magnoliopsida</taxon>
        <taxon>Liliopsida</taxon>
        <taxon>Zingiberales</taxon>
        <taxon>Zingiberaceae</taxon>
        <taxon>Zingiber</taxon>
    </lineage>
</organism>